<dbReference type="Proteomes" id="UP000015104">
    <property type="component" value="Unassembled WGS sequence"/>
</dbReference>
<proteinExistence type="predicted"/>
<evidence type="ECO:0000256" key="3">
    <source>
        <dbReference type="ARBA" id="ARBA00022833"/>
    </source>
</evidence>
<organism evidence="6 7">
    <name type="scientific">Tetranychus urticae</name>
    <name type="common">Two-spotted spider mite</name>
    <dbReference type="NCBI Taxonomy" id="32264"/>
    <lineage>
        <taxon>Eukaryota</taxon>
        <taxon>Metazoa</taxon>
        <taxon>Ecdysozoa</taxon>
        <taxon>Arthropoda</taxon>
        <taxon>Chelicerata</taxon>
        <taxon>Arachnida</taxon>
        <taxon>Acari</taxon>
        <taxon>Acariformes</taxon>
        <taxon>Trombidiformes</taxon>
        <taxon>Prostigmata</taxon>
        <taxon>Eleutherengona</taxon>
        <taxon>Raphignathae</taxon>
        <taxon>Tetranychoidea</taxon>
        <taxon>Tetranychidae</taxon>
        <taxon>Tetranychus</taxon>
    </lineage>
</organism>
<gene>
    <name evidence="6" type="primary">107369668</name>
</gene>
<feature type="domain" description="FLYWCH-type" evidence="5">
    <location>
        <begin position="8"/>
        <end position="64"/>
    </location>
</feature>
<keyword evidence="1" id="KW-0479">Metal-binding</keyword>
<evidence type="ECO:0000313" key="7">
    <source>
        <dbReference type="Proteomes" id="UP000015104"/>
    </source>
</evidence>
<reference evidence="6" key="2">
    <citation type="submission" date="2015-06" db="UniProtKB">
        <authorList>
            <consortium name="EnsemblMetazoa"/>
        </authorList>
    </citation>
    <scope>IDENTIFICATION</scope>
</reference>
<protein>
    <recommendedName>
        <fullName evidence="5">FLYWCH-type domain-containing protein</fullName>
    </recommendedName>
</protein>
<dbReference type="Gene3D" id="2.20.25.240">
    <property type="match status" value="1"/>
</dbReference>
<keyword evidence="7" id="KW-1185">Reference proteome</keyword>
<evidence type="ECO:0000313" key="6">
    <source>
        <dbReference type="EnsemblMetazoa" id="tetur33g00420.1"/>
    </source>
</evidence>
<dbReference type="EMBL" id="CAEY01000944">
    <property type="status" value="NOT_ANNOTATED_CDS"/>
    <property type="molecule type" value="Genomic_DNA"/>
</dbReference>
<sequence>MEMSLVRYIKNSRNTETLIAGEFMFRKNKCRDEKVYWKCRKSGCNAKITTHNGKVVGYFLKHNHVDNNHDEIVRLEGLHSRNSQPQVTQVENVIHQEIITPEESFVDYSFAVESIVTPTSGSSIIIESQRRVDDLNGIKGPNDDHSPSETTAAVAAIEDPEAEADAATSSLTIMFKEFSESQKKIEQLVTNLVSPGESDDLQSENIRLKEQLEETVRKCKSELEAKELAIQERKSRAEAIEKEMQARLAVERSIKEKLADENAELKLIVEHYEKKIKEQVQRNFLFQ</sequence>
<reference evidence="7" key="1">
    <citation type="submission" date="2011-08" db="EMBL/GenBank/DDBJ databases">
        <authorList>
            <person name="Rombauts S."/>
        </authorList>
    </citation>
    <scope>NUCLEOTIDE SEQUENCE</scope>
    <source>
        <strain evidence="7">London</strain>
    </source>
</reference>
<keyword evidence="3" id="KW-0862">Zinc</keyword>
<dbReference type="InterPro" id="IPR007588">
    <property type="entry name" value="Znf_FLYWCH"/>
</dbReference>
<name>T1L2C4_TETUR</name>
<dbReference type="AlphaFoldDB" id="T1L2C4"/>
<evidence type="ECO:0000259" key="5">
    <source>
        <dbReference type="Pfam" id="PF04500"/>
    </source>
</evidence>
<dbReference type="OMA" id="SLTIMFK"/>
<dbReference type="EnsemblMetazoa" id="tetur33g00420.1">
    <property type="protein sequence ID" value="tetur33g00420.1"/>
    <property type="gene ID" value="tetur33g00420"/>
</dbReference>
<accession>T1L2C4</accession>
<keyword evidence="2" id="KW-0863">Zinc-finger</keyword>
<keyword evidence="4" id="KW-0175">Coiled coil</keyword>
<dbReference type="KEGG" id="tut:107369668"/>
<evidence type="ECO:0000256" key="2">
    <source>
        <dbReference type="ARBA" id="ARBA00022771"/>
    </source>
</evidence>
<evidence type="ECO:0000256" key="1">
    <source>
        <dbReference type="ARBA" id="ARBA00022723"/>
    </source>
</evidence>
<evidence type="ECO:0000256" key="4">
    <source>
        <dbReference type="SAM" id="Coils"/>
    </source>
</evidence>
<dbReference type="HOGENOM" id="CLU_970851_0_0_1"/>
<dbReference type="GO" id="GO:0008270">
    <property type="term" value="F:zinc ion binding"/>
    <property type="evidence" value="ECO:0007669"/>
    <property type="project" value="UniProtKB-KW"/>
</dbReference>
<dbReference type="Pfam" id="PF04500">
    <property type="entry name" value="FLYWCH"/>
    <property type="match status" value="1"/>
</dbReference>
<dbReference type="OrthoDB" id="6778920at2759"/>
<feature type="coiled-coil region" evidence="4">
    <location>
        <begin position="198"/>
        <end position="282"/>
    </location>
</feature>